<dbReference type="InterPro" id="IPR025351">
    <property type="entry name" value="Pvc16_N"/>
</dbReference>
<sequence>MLAHALTIVANELERHLSDTYGVPAVSPQVRLGNIAEGVGGGAGSPGSIPRDVLAFSMINIREEKTLKNLVQPVRNDATLRVVYENPPVFLNFHIMVVATHTSYTNALLLLSRTIKFFQFSNVMDQNSVAPASLVTNAPTNPLDQLETFKLIFDIYSPTMEEVNHLWGTLGGKQYPFVLYTLRLLEMKFRAAQAEAGLITEVAGDTSAPSFRQIGLGS</sequence>
<evidence type="ECO:0000313" key="2">
    <source>
        <dbReference type="EMBL" id="SFE30975.1"/>
    </source>
</evidence>
<dbReference type="Proteomes" id="UP000199477">
    <property type="component" value="Unassembled WGS sequence"/>
</dbReference>
<evidence type="ECO:0000313" key="3">
    <source>
        <dbReference type="Proteomes" id="UP000199477"/>
    </source>
</evidence>
<dbReference type="EMBL" id="FONH01000002">
    <property type="protein sequence ID" value="SFE30975.1"/>
    <property type="molecule type" value="Genomic_DNA"/>
</dbReference>
<name>A0A1I1ZH48_9GAMM</name>
<accession>A0A1I1ZH48</accession>
<dbReference type="AlphaFoldDB" id="A0A1I1ZH48"/>
<protein>
    <recommendedName>
        <fullName evidence="1">Pvc16 N-terminal domain-containing protein</fullName>
    </recommendedName>
</protein>
<reference evidence="3" key="1">
    <citation type="submission" date="2016-10" db="EMBL/GenBank/DDBJ databases">
        <authorList>
            <person name="Varghese N."/>
            <person name="Submissions S."/>
        </authorList>
    </citation>
    <scope>NUCLEOTIDE SEQUENCE [LARGE SCALE GENOMIC DNA]</scope>
    <source>
        <strain evidence="3">UNC178MFTsu3.1</strain>
    </source>
</reference>
<feature type="domain" description="Pvc16 N-terminal" evidence="1">
    <location>
        <begin position="7"/>
        <end position="200"/>
    </location>
</feature>
<proteinExistence type="predicted"/>
<organism evidence="2 3">
    <name type="scientific">Dyella marensis</name>
    <dbReference type="NCBI Taxonomy" id="500610"/>
    <lineage>
        <taxon>Bacteria</taxon>
        <taxon>Pseudomonadati</taxon>
        <taxon>Pseudomonadota</taxon>
        <taxon>Gammaproteobacteria</taxon>
        <taxon>Lysobacterales</taxon>
        <taxon>Rhodanobacteraceae</taxon>
        <taxon>Dyella</taxon>
    </lineage>
</organism>
<dbReference type="STRING" id="500610.SAMN02799615_00717"/>
<keyword evidence="3" id="KW-1185">Reference proteome</keyword>
<dbReference type="RefSeq" id="WP_035323866.1">
    <property type="nucleotide sequence ID" value="NZ_FONH01000002.1"/>
</dbReference>
<dbReference type="Pfam" id="PF14065">
    <property type="entry name" value="Pvc16_N"/>
    <property type="match status" value="1"/>
</dbReference>
<evidence type="ECO:0000259" key="1">
    <source>
        <dbReference type="Pfam" id="PF14065"/>
    </source>
</evidence>
<gene>
    <name evidence="2" type="ORF">SAMN02799615_00717</name>
</gene>